<name>A0A8J5JZS1_HOMAM</name>
<sequence>MAGMQWRKNRERSLLVLMTGGYVYLLLALPSGVQWMSGGVVRQSSPVAEPGCSSQGKHFKLLIRAAHPRIKRHPGDNLHVNLTGPSWRPWGDDHPGSPCVNYETRLGSKLTRVLLMSYPCSGNSWLRYLLEGATGFFTGSLYKEKPLYEGGLLGEMEEVWSERTLVQKTHGVMFHSLERNDLSERYNHINSIFRFYVDQAVSLWEEMATDRLLWSSKPVYVLHYEHLLQNTTHQLRRLLHFLSVPVDEGRLACVSSHLTGPFKRRGNKTLDPFTREEKQRLSKAVQRVNRLLLVLGYPRPPVYEELP</sequence>
<reference evidence="3" key="1">
    <citation type="journal article" date="2021" name="Sci. Adv.">
        <title>The American lobster genome reveals insights on longevity, neural, and immune adaptations.</title>
        <authorList>
            <person name="Polinski J.M."/>
            <person name="Zimin A.V."/>
            <person name="Clark K.F."/>
            <person name="Kohn A.B."/>
            <person name="Sadowski N."/>
            <person name="Timp W."/>
            <person name="Ptitsyn A."/>
            <person name="Khanna P."/>
            <person name="Romanova D.Y."/>
            <person name="Williams P."/>
            <person name="Greenwood S.J."/>
            <person name="Moroz L.L."/>
            <person name="Walt D.R."/>
            <person name="Bodnar A.G."/>
        </authorList>
    </citation>
    <scope>NUCLEOTIDE SEQUENCE</scope>
    <source>
        <strain evidence="3">GMGI-L3</strain>
    </source>
</reference>
<keyword evidence="2" id="KW-0472">Membrane</keyword>
<comment type="similarity">
    <text evidence="1">Belongs to the WSCD family.</text>
</comment>
<keyword evidence="2" id="KW-0812">Transmembrane</keyword>
<gene>
    <name evidence="3" type="primary">Wscd1-L5</name>
    <name evidence="3" type="ORF">Hamer_G012970</name>
</gene>
<dbReference type="PANTHER" id="PTHR45964">
    <property type="entry name" value="WSCD FAMILY MEMBER CG9164"/>
    <property type="match status" value="1"/>
</dbReference>
<keyword evidence="4" id="KW-1185">Reference proteome</keyword>
<dbReference type="Proteomes" id="UP000747542">
    <property type="component" value="Unassembled WGS sequence"/>
</dbReference>
<dbReference type="Gene3D" id="3.40.50.300">
    <property type="entry name" value="P-loop containing nucleotide triphosphate hydrolases"/>
    <property type="match status" value="1"/>
</dbReference>
<accession>A0A8J5JZS1</accession>
<feature type="transmembrane region" description="Helical" evidence="2">
    <location>
        <begin position="14"/>
        <end position="36"/>
    </location>
</feature>
<evidence type="ECO:0000256" key="2">
    <source>
        <dbReference type="SAM" id="Phobius"/>
    </source>
</evidence>
<dbReference type="AlphaFoldDB" id="A0A8J5JZS1"/>
<keyword evidence="2" id="KW-1133">Transmembrane helix</keyword>
<dbReference type="InterPro" id="IPR051589">
    <property type="entry name" value="Sialate-O-sulfotransferase"/>
</dbReference>
<dbReference type="PANTHER" id="PTHR45964:SF5">
    <property type="entry name" value="WSCD FAMILY MEMBER CG9164"/>
    <property type="match status" value="1"/>
</dbReference>
<evidence type="ECO:0000256" key="1">
    <source>
        <dbReference type="ARBA" id="ARBA00010236"/>
    </source>
</evidence>
<organism evidence="3 4">
    <name type="scientific">Homarus americanus</name>
    <name type="common">American lobster</name>
    <dbReference type="NCBI Taxonomy" id="6706"/>
    <lineage>
        <taxon>Eukaryota</taxon>
        <taxon>Metazoa</taxon>
        <taxon>Ecdysozoa</taxon>
        <taxon>Arthropoda</taxon>
        <taxon>Crustacea</taxon>
        <taxon>Multicrustacea</taxon>
        <taxon>Malacostraca</taxon>
        <taxon>Eumalacostraca</taxon>
        <taxon>Eucarida</taxon>
        <taxon>Decapoda</taxon>
        <taxon>Pleocyemata</taxon>
        <taxon>Astacidea</taxon>
        <taxon>Nephropoidea</taxon>
        <taxon>Nephropidae</taxon>
        <taxon>Homarus</taxon>
    </lineage>
</organism>
<protein>
    <submittedName>
        <fullName evidence="3">WSC domain-containing protein 1-like 5</fullName>
    </submittedName>
</protein>
<evidence type="ECO:0000313" key="3">
    <source>
        <dbReference type="EMBL" id="KAG7167505.1"/>
    </source>
</evidence>
<dbReference type="EMBL" id="JAHLQT010021643">
    <property type="protein sequence ID" value="KAG7167505.1"/>
    <property type="molecule type" value="Genomic_DNA"/>
</dbReference>
<comment type="caution">
    <text evidence="3">The sequence shown here is derived from an EMBL/GenBank/DDBJ whole genome shotgun (WGS) entry which is preliminary data.</text>
</comment>
<dbReference type="SUPFAM" id="SSF52540">
    <property type="entry name" value="P-loop containing nucleoside triphosphate hydrolases"/>
    <property type="match status" value="1"/>
</dbReference>
<dbReference type="InterPro" id="IPR027417">
    <property type="entry name" value="P-loop_NTPase"/>
</dbReference>
<evidence type="ECO:0000313" key="4">
    <source>
        <dbReference type="Proteomes" id="UP000747542"/>
    </source>
</evidence>
<proteinExistence type="inferred from homology"/>